<dbReference type="PANTHER" id="PTHR11475:SF109">
    <property type="entry name" value="CHORION PEROXIDASE-LIKE PROTEIN"/>
    <property type="match status" value="1"/>
</dbReference>
<reference evidence="11" key="1">
    <citation type="submission" date="2025-08" db="UniProtKB">
        <authorList>
            <consortium name="RefSeq"/>
        </authorList>
    </citation>
    <scope>IDENTIFICATION</scope>
    <source>
        <strain evidence="11">15112-1751.03</strain>
        <tissue evidence="11">Whole Adult</tissue>
    </source>
</reference>
<feature type="compositionally biased region" description="Polar residues" evidence="9">
    <location>
        <begin position="711"/>
        <end position="721"/>
    </location>
</feature>
<feature type="region of interest" description="Disordered" evidence="9">
    <location>
        <begin position="1"/>
        <end position="20"/>
    </location>
</feature>
<dbReference type="GO" id="GO:0004601">
    <property type="term" value="F:peroxidase activity"/>
    <property type="evidence" value="ECO:0007669"/>
    <property type="project" value="UniProtKB-KW"/>
</dbReference>
<evidence type="ECO:0000256" key="1">
    <source>
        <dbReference type="ARBA" id="ARBA00004613"/>
    </source>
</evidence>
<feature type="region of interest" description="Disordered" evidence="9">
    <location>
        <begin position="711"/>
        <end position="749"/>
    </location>
</feature>
<dbReference type="CDD" id="cd09823">
    <property type="entry name" value="peroxinectin_like"/>
    <property type="match status" value="1"/>
</dbReference>
<organism evidence="10 11">
    <name type="scientific">Drosophila albomicans</name>
    <name type="common">Fruit fly</name>
    <dbReference type="NCBI Taxonomy" id="7291"/>
    <lineage>
        <taxon>Eukaryota</taxon>
        <taxon>Metazoa</taxon>
        <taxon>Ecdysozoa</taxon>
        <taxon>Arthropoda</taxon>
        <taxon>Hexapoda</taxon>
        <taxon>Insecta</taxon>
        <taxon>Pterygota</taxon>
        <taxon>Neoptera</taxon>
        <taxon>Endopterygota</taxon>
        <taxon>Diptera</taxon>
        <taxon>Brachycera</taxon>
        <taxon>Muscomorpha</taxon>
        <taxon>Ephydroidea</taxon>
        <taxon>Drosophilidae</taxon>
        <taxon>Drosophila</taxon>
    </lineage>
</organism>
<dbReference type="Proteomes" id="UP000515160">
    <property type="component" value="Chromosome 2R"/>
</dbReference>
<evidence type="ECO:0000256" key="3">
    <source>
        <dbReference type="ARBA" id="ARBA00022559"/>
    </source>
</evidence>
<accession>A0A9C6SYE2</accession>
<evidence type="ECO:0000256" key="8">
    <source>
        <dbReference type="PIRSR" id="PIRSR619791-2"/>
    </source>
</evidence>
<keyword evidence="3" id="KW-0575">Peroxidase</keyword>
<feature type="region of interest" description="Disordered" evidence="9">
    <location>
        <begin position="805"/>
        <end position="824"/>
    </location>
</feature>
<dbReference type="GO" id="GO:0006979">
    <property type="term" value="P:response to oxidative stress"/>
    <property type="evidence" value="ECO:0007669"/>
    <property type="project" value="InterPro"/>
</dbReference>
<dbReference type="Gene3D" id="1.10.640.10">
    <property type="entry name" value="Haem peroxidase domain superfamily, animal type"/>
    <property type="match status" value="1"/>
</dbReference>
<evidence type="ECO:0000256" key="2">
    <source>
        <dbReference type="ARBA" id="ARBA00022525"/>
    </source>
</evidence>
<feature type="compositionally biased region" description="Polar residues" evidence="9">
    <location>
        <begin position="991"/>
        <end position="1019"/>
    </location>
</feature>
<name>A0A9C6SYE2_DROAB</name>
<dbReference type="FunFam" id="1.10.640.10:FF:000003">
    <property type="entry name" value="chorion peroxidase"/>
    <property type="match status" value="1"/>
</dbReference>
<dbReference type="OrthoDB" id="823504at2759"/>
<dbReference type="PANTHER" id="PTHR11475">
    <property type="entry name" value="OXIDASE/PEROXIDASE"/>
    <property type="match status" value="1"/>
</dbReference>
<keyword evidence="2" id="KW-0964">Secreted</keyword>
<keyword evidence="5" id="KW-0732">Signal</keyword>
<keyword evidence="10" id="KW-1185">Reference proteome</keyword>
<dbReference type="SUPFAM" id="SSF48113">
    <property type="entry name" value="Heme-dependent peroxidases"/>
    <property type="match status" value="1"/>
</dbReference>
<feature type="compositionally biased region" description="Low complexity" evidence="9">
    <location>
        <begin position="643"/>
        <end position="654"/>
    </location>
</feature>
<dbReference type="PROSITE" id="PS50292">
    <property type="entry name" value="PEROXIDASE_3"/>
    <property type="match status" value="1"/>
</dbReference>
<feature type="region of interest" description="Disordered" evidence="9">
    <location>
        <begin position="1138"/>
        <end position="1157"/>
    </location>
</feature>
<feature type="region of interest" description="Disordered" evidence="9">
    <location>
        <begin position="1343"/>
        <end position="1375"/>
    </location>
</feature>
<evidence type="ECO:0000313" key="10">
    <source>
        <dbReference type="Proteomes" id="UP000515160"/>
    </source>
</evidence>
<keyword evidence="6" id="KW-0560">Oxidoreductase</keyword>
<feature type="region of interest" description="Disordered" evidence="9">
    <location>
        <begin position="963"/>
        <end position="1019"/>
    </location>
</feature>
<dbReference type="InterPro" id="IPR010255">
    <property type="entry name" value="Haem_peroxidase_sf"/>
</dbReference>
<evidence type="ECO:0000256" key="9">
    <source>
        <dbReference type="SAM" id="MobiDB-lite"/>
    </source>
</evidence>
<feature type="compositionally biased region" description="Low complexity" evidence="9">
    <location>
        <begin position="808"/>
        <end position="819"/>
    </location>
</feature>
<dbReference type="GO" id="GO:0022412">
    <property type="term" value="P:cellular process involved in reproduction in multicellular organism"/>
    <property type="evidence" value="ECO:0007669"/>
    <property type="project" value="UniProtKB-ARBA"/>
</dbReference>
<dbReference type="InterPro" id="IPR037120">
    <property type="entry name" value="Haem_peroxidase_sf_animal"/>
</dbReference>
<feature type="compositionally biased region" description="Basic and acidic residues" evidence="9">
    <location>
        <begin position="1"/>
        <end position="11"/>
    </location>
</feature>
<gene>
    <name evidence="11" type="primary">LOC117576021</name>
</gene>
<dbReference type="GO" id="GO:0020037">
    <property type="term" value="F:heme binding"/>
    <property type="evidence" value="ECO:0007669"/>
    <property type="project" value="InterPro"/>
</dbReference>
<keyword evidence="8" id="KW-0479">Metal-binding</keyword>
<proteinExistence type="predicted"/>
<dbReference type="GO" id="GO:0046872">
    <property type="term" value="F:metal ion binding"/>
    <property type="evidence" value="ECO:0007669"/>
    <property type="project" value="UniProtKB-KW"/>
</dbReference>
<protein>
    <submittedName>
        <fullName evidence="11">Uncharacterized protein LOC117576021</fullName>
    </submittedName>
</protein>
<feature type="binding site" description="axial binding residue" evidence="8">
    <location>
        <position position="318"/>
    </location>
    <ligand>
        <name>heme b</name>
        <dbReference type="ChEBI" id="CHEBI:60344"/>
    </ligand>
    <ligandPart>
        <name>Fe</name>
        <dbReference type="ChEBI" id="CHEBI:18248"/>
    </ligandPart>
</feature>
<feature type="compositionally biased region" description="Polar residues" evidence="9">
    <location>
        <begin position="1114"/>
        <end position="1132"/>
    </location>
</feature>
<dbReference type="PRINTS" id="PR00457">
    <property type="entry name" value="ANPEROXIDASE"/>
</dbReference>
<comment type="subcellular location">
    <subcellularLocation>
        <location evidence="1">Secreted</location>
    </subcellularLocation>
</comment>
<evidence type="ECO:0000256" key="6">
    <source>
        <dbReference type="ARBA" id="ARBA00023002"/>
    </source>
</evidence>
<feature type="region of interest" description="Disordered" evidence="9">
    <location>
        <begin position="1114"/>
        <end position="1133"/>
    </location>
</feature>
<dbReference type="InterPro" id="IPR019791">
    <property type="entry name" value="Haem_peroxidase_animal"/>
</dbReference>
<dbReference type="RefSeq" id="XP_051864054.1">
    <property type="nucleotide sequence ID" value="XM_052008094.1"/>
</dbReference>
<evidence type="ECO:0000256" key="4">
    <source>
        <dbReference type="ARBA" id="ARBA00022617"/>
    </source>
</evidence>
<evidence type="ECO:0000256" key="7">
    <source>
        <dbReference type="ARBA" id="ARBA00023004"/>
    </source>
</evidence>
<dbReference type="GeneID" id="117576021"/>
<keyword evidence="7 8" id="KW-0408">Iron</keyword>
<feature type="compositionally biased region" description="Polar residues" evidence="9">
    <location>
        <begin position="733"/>
        <end position="749"/>
    </location>
</feature>
<dbReference type="GO" id="GO:0005576">
    <property type="term" value="C:extracellular region"/>
    <property type="evidence" value="ECO:0007669"/>
    <property type="project" value="UniProtKB-SubCell"/>
</dbReference>
<feature type="region of interest" description="Disordered" evidence="9">
    <location>
        <begin position="604"/>
        <end position="662"/>
    </location>
</feature>
<dbReference type="Pfam" id="PF03098">
    <property type="entry name" value="An_peroxidase"/>
    <property type="match status" value="1"/>
</dbReference>
<evidence type="ECO:0000313" key="11">
    <source>
        <dbReference type="RefSeq" id="XP_051864054.1"/>
    </source>
</evidence>
<sequence>MPASDRYRTHDGTCNNKRRPRWGAAQMPFNRFLPPEYGDGVDSVRSSTDGSTLSSSRFVSLLVHGAREGEAPLTLMIVQWGQLLDHDITSTAQPRSINGSIPSCCGGKDFHPSCFPIKVPLDDPWLSPLNVRCLEFLRSAPAQRRDCVLSWREQTNQATSYIDASPIYSNSAKSSDNARVFRNGLLIYGRGNPSDDVCQRGAIASKCIRAGDGRSGEQPGLLAMHHVWVGEHNRIAMELNDLNPHWSDEKIYQETRRIVGAMFQHITYREFLPLVLGNEVCKLFDLQLLSSGFYEGYDPKINPSVANSFSSAAFRFGHSLVQNSYTRCDRHHNVINNNVSLHEEFQNGDIGTAGSLHRLLRGMASQRALKRDEFITPELTNHLFQTPGFPFGLDLAAINIQRGRDHGLPPYTSWRVPCGLSPIQNWDEFANVVGPESSKRIGHAYRSVHDIDLFVGGIAERPVVGGLVGPTFACIIAQQFSNSRRGDRFWYENSGFESSFTPAQLHSLRRVSLSQVLCRAVGGGTFQPHIFIPAEFTDNERQNCGTGLLSPIDLSPWLELDPFAPPRPIHGDVDHIFNIISPNEISAPSIVKEDKAGFSNRVKPARPHIEFSPNSSNGFQRPDNKNDNTTNKVSDKLDLIRKPTTNSNSHNNNPQRKASVNNKLDKSPKITINIKNVITRNPSTTVPKRTVIINNVPLELRKAVSVNTSTSLPKNDISLASRSDDNPGLEGLTESSRAATVVSDPTNPTNLTSKRELRRLTTLMKPSNDKTSDMDANERLLDTQGNITEITSALIIHSDSTPSMILGRSSRTTKSSKLSRTTKRGVELRSQYQSRPPYPQKVVVNGPNTSDQYEIEINIRQTNKGPVTRPVESDYSEYTTSTNYKPFNTYENSYAPNYLHKFASTTPSYTYYPTHRDTNLPLQKTKPPTIIYLNDIEDRRTSTRPPNIFQNFLSFATNGLNPNINKRPTEATDLSPISAGQKPRPYHEASVVNSPLSGSNSQAGYATSGQSLPVSTNSQMGVNSPSTYLHASSSVISSGHFGSISGVASANGADSTFSFNIRPRPHTNDNPYPVFSSNARPQSFGASYGYASHVPYQQSQPHLFYDRELSQTHTSPFSTGTAAGQKPWSQPQYYDRSPELKEIGNSNNDPSNTDHKLDLRDYDYLSRTLTNITEDENLHDTTEDYVYDEDEPNKIINFANLGKQAGNLKLSSQNDIRTELKDEVLKNISTNNDNRTYVDDNYVLPMLENNPMTYVTEMPKPILSTSTNSNVSVFPDTISKQLGSKILAETIEYDAQAENLKQSARYKQHTNVAFAPIILLTKPDRPDNWVIYNKTNEEPLLPQPPIVSTGIGAEPTVEVPTPFNNGKRNKGLKHEPSEIEIEKKAVEMPN</sequence>
<keyword evidence="4 8" id="KW-0349">Heme</keyword>
<evidence type="ECO:0000256" key="5">
    <source>
        <dbReference type="ARBA" id="ARBA00022729"/>
    </source>
</evidence>